<gene>
    <name evidence="2" type="ORF">PMH09_08735</name>
</gene>
<dbReference type="Proteomes" id="UP001232992">
    <property type="component" value="Unassembled WGS sequence"/>
</dbReference>
<accession>A0ABT7BVQ8</accession>
<feature type="transmembrane region" description="Helical" evidence="1">
    <location>
        <begin position="67"/>
        <end position="87"/>
    </location>
</feature>
<keyword evidence="1" id="KW-0812">Transmembrane</keyword>
<keyword evidence="1" id="KW-0472">Membrane</keyword>
<dbReference type="InterPro" id="IPR021515">
    <property type="entry name" value="DUF3177"/>
</dbReference>
<sequence>MELMRSLVWMDYRLAVLMAVGIPLVLLIWSVVKQSQPLLHLMAIYWRVASLLAITVYLAIAAAPISFVTAIVARILIPISLWFWIDLNEEIDDIPPARPIVLCFGAWRWGITIYMALGAIAQLPSLQCALLPKVDLIQNDFCRVWLEAPWAYKQLFHSGSTEQFLGFIGILGLIVYVTYFSYFVLIRLGKQGRMAVEQ</sequence>
<evidence type="ECO:0000256" key="1">
    <source>
        <dbReference type="SAM" id="Phobius"/>
    </source>
</evidence>
<keyword evidence="3" id="KW-1185">Reference proteome</keyword>
<organism evidence="2 3">
    <name type="scientific">Roseofilum casamattae BLCC-M143</name>
    <dbReference type="NCBI Taxonomy" id="3022442"/>
    <lineage>
        <taxon>Bacteria</taxon>
        <taxon>Bacillati</taxon>
        <taxon>Cyanobacteriota</taxon>
        <taxon>Cyanophyceae</taxon>
        <taxon>Desertifilales</taxon>
        <taxon>Desertifilaceae</taxon>
        <taxon>Roseofilum</taxon>
        <taxon>Roseofilum casamattae</taxon>
    </lineage>
</organism>
<protein>
    <submittedName>
        <fullName evidence="2">DUF3177 family protein</fullName>
    </submittedName>
</protein>
<feature type="transmembrane region" description="Helical" evidence="1">
    <location>
        <begin position="99"/>
        <end position="121"/>
    </location>
</feature>
<dbReference type="RefSeq" id="WP_347179019.1">
    <property type="nucleotide sequence ID" value="NZ_JAQOSQ010000007.1"/>
</dbReference>
<feature type="transmembrane region" description="Helical" evidence="1">
    <location>
        <begin position="12"/>
        <end position="32"/>
    </location>
</feature>
<dbReference type="EMBL" id="JAQOSQ010000007">
    <property type="protein sequence ID" value="MDJ1183282.1"/>
    <property type="molecule type" value="Genomic_DNA"/>
</dbReference>
<comment type="caution">
    <text evidence="2">The sequence shown here is derived from an EMBL/GenBank/DDBJ whole genome shotgun (WGS) entry which is preliminary data.</text>
</comment>
<feature type="transmembrane region" description="Helical" evidence="1">
    <location>
        <begin position="164"/>
        <end position="185"/>
    </location>
</feature>
<proteinExistence type="predicted"/>
<feature type="transmembrane region" description="Helical" evidence="1">
    <location>
        <begin position="44"/>
        <end position="61"/>
    </location>
</feature>
<reference evidence="2 3" key="1">
    <citation type="submission" date="2023-01" db="EMBL/GenBank/DDBJ databases">
        <title>Novel diversity within Roseofilum (Cyanobacteria; Desertifilaceae) from marine benthic mats with descriptions of four novel species.</title>
        <authorList>
            <person name="Wang Y."/>
            <person name="Berthold D.E."/>
            <person name="Hu J."/>
            <person name="Lefler F.W."/>
            <person name="Laughinghouse H.D. IV."/>
        </authorList>
    </citation>
    <scope>NUCLEOTIDE SEQUENCE [LARGE SCALE GENOMIC DNA]</scope>
    <source>
        <strain evidence="2 3">BLCC-M143</strain>
    </source>
</reference>
<dbReference type="Pfam" id="PF11375">
    <property type="entry name" value="DUF3177"/>
    <property type="match status" value="1"/>
</dbReference>
<name>A0ABT7BVQ8_9CYAN</name>
<evidence type="ECO:0000313" key="3">
    <source>
        <dbReference type="Proteomes" id="UP001232992"/>
    </source>
</evidence>
<evidence type="ECO:0000313" key="2">
    <source>
        <dbReference type="EMBL" id="MDJ1183282.1"/>
    </source>
</evidence>
<keyword evidence="1" id="KW-1133">Transmembrane helix</keyword>